<reference evidence="2 3" key="1">
    <citation type="submission" date="2024-01" db="EMBL/GenBank/DDBJ databases">
        <title>Genome assemblies of Stephania.</title>
        <authorList>
            <person name="Yang L."/>
        </authorList>
    </citation>
    <scope>NUCLEOTIDE SEQUENCE [LARGE SCALE GENOMIC DNA]</scope>
    <source>
        <strain evidence="2">JXDWG</strain>
        <tissue evidence="2">Leaf</tissue>
    </source>
</reference>
<sequence>MVHLPLPLPLRASPSHSNPKPPNPPSDASAGLGRSPRRLVAATLLTSRGEVGRPPTALELCLYFHTRDHDSVTFLDSRVEKIVTAIQRRRIELTQSQPDTPINETDLYLSVVERDDKGRTYGLGWTPSGSRRKYATARGAGGGDGAGSSRPISSPNEPVELLRRDFQTMQTHILRVIQDRTLTQDQLREVQGQLRRMEQALMDRLEISFALVPPRDVPADDSKIDDDLDD</sequence>
<dbReference type="InterPro" id="IPR004252">
    <property type="entry name" value="Probable_transposase_24"/>
</dbReference>
<comment type="caution">
    <text evidence="2">The sequence shown here is derived from an EMBL/GenBank/DDBJ whole genome shotgun (WGS) entry which is preliminary data.</text>
</comment>
<accession>A0AAP0L9P0</accession>
<evidence type="ECO:0000313" key="2">
    <source>
        <dbReference type="EMBL" id="KAK9166565.1"/>
    </source>
</evidence>
<organism evidence="2 3">
    <name type="scientific">Stephania cephalantha</name>
    <dbReference type="NCBI Taxonomy" id="152367"/>
    <lineage>
        <taxon>Eukaryota</taxon>
        <taxon>Viridiplantae</taxon>
        <taxon>Streptophyta</taxon>
        <taxon>Embryophyta</taxon>
        <taxon>Tracheophyta</taxon>
        <taxon>Spermatophyta</taxon>
        <taxon>Magnoliopsida</taxon>
        <taxon>Ranunculales</taxon>
        <taxon>Menispermaceae</taxon>
        <taxon>Menispermoideae</taxon>
        <taxon>Cissampelideae</taxon>
        <taxon>Stephania</taxon>
    </lineage>
</organism>
<feature type="region of interest" description="Disordered" evidence="1">
    <location>
        <begin position="1"/>
        <end position="33"/>
    </location>
</feature>
<evidence type="ECO:0000313" key="3">
    <source>
        <dbReference type="Proteomes" id="UP001419268"/>
    </source>
</evidence>
<dbReference type="Pfam" id="PF03004">
    <property type="entry name" value="Transposase_24"/>
    <property type="match status" value="1"/>
</dbReference>
<feature type="region of interest" description="Disordered" evidence="1">
    <location>
        <begin position="122"/>
        <end position="156"/>
    </location>
</feature>
<dbReference type="AlphaFoldDB" id="A0AAP0L9P0"/>
<evidence type="ECO:0000256" key="1">
    <source>
        <dbReference type="SAM" id="MobiDB-lite"/>
    </source>
</evidence>
<keyword evidence="3" id="KW-1185">Reference proteome</keyword>
<proteinExistence type="predicted"/>
<protein>
    <submittedName>
        <fullName evidence="2">Uncharacterized protein</fullName>
    </submittedName>
</protein>
<name>A0AAP0L9P0_9MAGN</name>
<dbReference type="Proteomes" id="UP001419268">
    <property type="component" value="Unassembled WGS sequence"/>
</dbReference>
<feature type="compositionally biased region" description="Low complexity" evidence="1">
    <location>
        <begin position="9"/>
        <end position="18"/>
    </location>
</feature>
<dbReference type="EMBL" id="JBBNAG010000001">
    <property type="protein sequence ID" value="KAK9166565.1"/>
    <property type="molecule type" value="Genomic_DNA"/>
</dbReference>
<gene>
    <name evidence="2" type="ORF">Scep_001756</name>
</gene>